<evidence type="ECO:0000313" key="4">
    <source>
        <dbReference type="Proteomes" id="UP001164459"/>
    </source>
</evidence>
<evidence type="ECO:0000313" key="3">
    <source>
        <dbReference type="EMBL" id="WAS98997.1"/>
    </source>
</evidence>
<dbReference type="RefSeq" id="WP_269041359.1">
    <property type="nucleotide sequence ID" value="NZ_CP114040.1"/>
</dbReference>
<gene>
    <name evidence="3" type="ORF">O0S08_22950</name>
</gene>
<name>A0ABY7HI58_9BACT</name>
<feature type="signal peptide" evidence="2">
    <location>
        <begin position="1"/>
        <end position="20"/>
    </location>
</feature>
<keyword evidence="2" id="KW-0732">Signal</keyword>
<reference evidence="3" key="1">
    <citation type="submission" date="2022-11" db="EMBL/GenBank/DDBJ databases">
        <title>Minimal conservation of predation-associated metabolite biosynthetic gene clusters underscores biosynthetic potential of Myxococcota including descriptions for ten novel species: Archangium lansinium sp. nov., Myxococcus landrumus sp. nov., Nannocystis bai.</title>
        <authorList>
            <person name="Ahearne A."/>
            <person name="Stevens C."/>
            <person name="Dowd S."/>
        </authorList>
    </citation>
    <scope>NUCLEOTIDE SEQUENCE</scope>
    <source>
        <strain evidence="3">Fl3</strain>
    </source>
</reference>
<dbReference type="Proteomes" id="UP001164459">
    <property type="component" value="Chromosome"/>
</dbReference>
<keyword evidence="4" id="KW-1185">Reference proteome</keyword>
<accession>A0ABY7HI58</accession>
<sequence length="356" mass="38560">MRLLACSLALGVALASPVHARPPTTPAPPLVPTTENDKVNAAIQAWSQGNWARVRALLEPMLQDGRKLGDPLLEEAALRYLSDATLQDPDIAPVSQEWATGYIKRLLASSPDWRPPADTHSKAFYDLYNSLREERDRSSFNMCKGERAACIADLDELKVRHGALGRDYERLRKAYEQQEVEVVEKVARNRAVALVPFGVGHFYNGRKGLGGVFLASELALGATALGLFITRALACDRLNGYQPGSLVCDLPDGGPGLAIRNAEQTMGILFLGSLALDIVLAQILFRPFSTAKRVRVPRSELKGDDDDARGKKKPAKEPTAKPGPRSSGLRRSDILQIAPAPTLVPGGGGLGVKIRF</sequence>
<dbReference type="EMBL" id="CP114040">
    <property type="protein sequence ID" value="WAS98997.1"/>
    <property type="molecule type" value="Genomic_DNA"/>
</dbReference>
<evidence type="ECO:0000256" key="1">
    <source>
        <dbReference type="SAM" id="MobiDB-lite"/>
    </source>
</evidence>
<evidence type="ECO:0000256" key="2">
    <source>
        <dbReference type="SAM" id="SignalP"/>
    </source>
</evidence>
<organism evidence="3 4">
    <name type="scientific">Nannocystis punicea</name>
    <dbReference type="NCBI Taxonomy" id="2995304"/>
    <lineage>
        <taxon>Bacteria</taxon>
        <taxon>Pseudomonadati</taxon>
        <taxon>Myxococcota</taxon>
        <taxon>Polyangia</taxon>
        <taxon>Nannocystales</taxon>
        <taxon>Nannocystaceae</taxon>
        <taxon>Nannocystis</taxon>
    </lineage>
</organism>
<feature type="region of interest" description="Disordered" evidence="1">
    <location>
        <begin position="296"/>
        <end position="343"/>
    </location>
</feature>
<proteinExistence type="predicted"/>
<feature type="chain" id="PRO_5046369129" evidence="2">
    <location>
        <begin position="21"/>
        <end position="356"/>
    </location>
</feature>
<protein>
    <submittedName>
        <fullName evidence="3">Uncharacterized protein</fullName>
    </submittedName>
</protein>